<protein>
    <recommendedName>
        <fullName evidence="3">Phytanoyl-CoA dioxygenase</fullName>
    </recommendedName>
</protein>
<name>T0HQ74_9SPHN</name>
<dbReference type="EMBL" id="ATHL01000082">
    <property type="protein sequence ID" value="EQB14288.1"/>
    <property type="molecule type" value="Genomic_DNA"/>
</dbReference>
<dbReference type="Proteomes" id="UP000015527">
    <property type="component" value="Unassembled WGS sequence"/>
</dbReference>
<dbReference type="OrthoDB" id="183023at2"/>
<dbReference type="SUPFAM" id="SSF51197">
    <property type="entry name" value="Clavaminate synthase-like"/>
    <property type="match status" value="1"/>
</dbReference>
<comment type="caution">
    <text evidence="1">The sequence shown here is derived from an EMBL/GenBank/DDBJ whole genome shotgun (WGS) entry which is preliminary data.</text>
</comment>
<dbReference type="PATRIC" id="fig|1096930.3.peg.2573"/>
<proteinExistence type="predicted"/>
<sequence length="319" mass="35574">MTMLLDIPHMDPLEDATALIGNRAALQDVLRERGYWFFRQVLDQGAVARMRERYLAVLRDMELIAPDAGEPIWNGRSLEGFPEKIEALHDQRAWRSFVAEPEIQSFFTRLLGAAPFWIPSVEYRITPPKTGAARDFLTGRHQDGFANGGIPMLTCWVPLTDIDGTVGGLALAEGLQTGGILHDQLDVPRHRIPDGTIPDDVWHRSDYRPGDLVMFCPEIPHSGMVNHSDRFRLSVDVRVMPIDGELPLVGTVLDIGEGYVRIANHDGRDVRLILDEGTYCRGLTGARIPLPDMVSRVQVGDAVIAAFEGDRAVLLRPQR</sequence>
<accession>T0HQ74</accession>
<evidence type="ECO:0000313" key="2">
    <source>
        <dbReference type="Proteomes" id="UP000015527"/>
    </source>
</evidence>
<dbReference type="RefSeq" id="WP_021234413.1">
    <property type="nucleotide sequence ID" value="NZ_ATHL01000082.1"/>
</dbReference>
<keyword evidence="2" id="KW-1185">Reference proteome</keyword>
<dbReference type="InterPro" id="IPR008775">
    <property type="entry name" value="Phytyl_CoA_dOase-like"/>
</dbReference>
<gene>
    <name evidence="1" type="ORF">L284_12905</name>
</gene>
<reference evidence="1 2" key="1">
    <citation type="journal article" date="2013" name="Genome Announc.">
        <title>Genome Sequence of Novosphingobium lindaniclasticum LE124T, Isolated from a Hexachlorocyclohexane Dumpsite.</title>
        <authorList>
            <person name="Saxena A."/>
            <person name="Nayyar N."/>
            <person name="Sangwan N."/>
            <person name="Kumari R."/>
            <person name="Khurana J.P."/>
            <person name="Lal R."/>
        </authorList>
    </citation>
    <scope>NUCLEOTIDE SEQUENCE [LARGE SCALE GENOMIC DNA]</scope>
    <source>
        <strain evidence="1 2">LE124</strain>
    </source>
</reference>
<organism evidence="1 2">
    <name type="scientific">Novosphingobium lindaniclasticum LE124</name>
    <dbReference type="NCBI Taxonomy" id="1096930"/>
    <lineage>
        <taxon>Bacteria</taxon>
        <taxon>Pseudomonadati</taxon>
        <taxon>Pseudomonadota</taxon>
        <taxon>Alphaproteobacteria</taxon>
        <taxon>Sphingomonadales</taxon>
        <taxon>Sphingomonadaceae</taxon>
        <taxon>Novosphingobium</taxon>
    </lineage>
</organism>
<evidence type="ECO:0008006" key="3">
    <source>
        <dbReference type="Google" id="ProtNLM"/>
    </source>
</evidence>
<dbReference type="eggNOG" id="COG5285">
    <property type="taxonomic scope" value="Bacteria"/>
</dbReference>
<dbReference type="AlphaFoldDB" id="T0HQ74"/>
<dbReference type="Pfam" id="PF05721">
    <property type="entry name" value="PhyH"/>
    <property type="match status" value="1"/>
</dbReference>
<dbReference type="GO" id="GO:0016706">
    <property type="term" value="F:2-oxoglutarate-dependent dioxygenase activity"/>
    <property type="evidence" value="ECO:0007669"/>
    <property type="project" value="UniProtKB-ARBA"/>
</dbReference>
<dbReference type="Gene3D" id="2.60.120.620">
    <property type="entry name" value="q2cbj1_9rhob like domain"/>
    <property type="match status" value="1"/>
</dbReference>
<evidence type="ECO:0000313" key="1">
    <source>
        <dbReference type="EMBL" id="EQB14288.1"/>
    </source>
</evidence>